<organism evidence="1 2">
    <name type="scientific">Chiloscyllium punctatum</name>
    <name type="common">Brownbanded bambooshark</name>
    <name type="synonym">Hemiscyllium punctatum</name>
    <dbReference type="NCBI Taxonomy" id="137246"/>
    <lineage>
        <taxon>Eukaryota</taxon>
        <taxon>Metazoa</taxon>
        <taxon>Chordata</taxon>
        <taxon>Craniata</taxon>
        <taxon>Vertebrata</taxon>
        <taxon>Chondrichthyes</taxon>
        <taxon>Elasmobranchii</taxon>
        <taxon>Galeomorphii</taxon>
        <taxon>Galeoidea</taxon>
        <taxon>Orectolobiformes</taxon>
        <taxon>Hemiscylliidae</taxon>
        <taxon>Chiloscyllium</taxon>
    </lineage>
</organism>
<dbReference type="AlphaFoldDB" id="A0A401TS16"/>
<evidence type="ECO:0000313" key="1">
    <source>
        <dbReference type="EMBL" id="GCC45413.1"/>
    </source>
</evidence>
<accession>A0A401TS16</accession>
<reference evidence="1 2" key="1">
    <citation type="journal article" date="2018" name="Nat. Ecol. Evol.">
        <title>Shark genomes provide insights into elasmobranch evolution and the origin of vertebrates.</title>
        <authorList>
            <person name="Hara Y"/>
            <person name="Yamaguchi K"/>
            <person name="Onimaru K"/>
            <person name="Kadota M"/>
            <person name="Koyanagi M"/>
            <person name="Keeley SD"/>
            <person name="Tatsumi K"/>
            <person name="Tanaka K"/>
            <person name="Motone F"/>
            <person name="Kageyama Y"/>
            <person name="Nozu R"/>
            <person name="Adachi N"/>
            <person name="Nishimura O"/>
            <person name="Nakagawa R"/>
            <person name="Tanegashima C"/>
            <person name="Kiyatake I"/>
            <person name="Matsumoto R"/>
            <person name="Murakumo K"/>
            <person name="Nishida K"/>
            <person name="Terakita A"/>
            <person name="Kuratani S"/>
            <person name="Sato K"/>
            <person name="Hyodo S Kuraku.S."/>
        </authorList>
    </citation>
    <scope>NUCLEOTIDE SEQUENCE [LARGE SCALE GENOMIC DNA]</scope>
</reference>
<evidence type="ECO:0000313" key="2">
    <source>
        <dbReference type="Proteomes" id="UP000287033"/>
    </source>
</evidence>
<protein>
    <submittedName>
        <fullName evidence="1">Uncharacterized protein</fullName>
    </submittedName>
</protein>
<keyword evidence="2" id="KW-1185">Reference proteome</keyword>
<gene>
    <name evidence="1" type="ORF">chiPu_0029305</name>
</gene>
<sequence>MKEKKQSLFTYISTRAPEIAERSQSQSGKVVEEFAIGVGRFQMVNKWF</sequence>
<dbReference type="Proteomes" id="UP000287033">
    <property type="component" value="Unassembled WGS sequence"/>
</dbReference>
<name>A0A401TS16_CHIPU</name>
<feature type="non-terminal residue" evidence="1">
    <location>
        <position position="48"/>
    </location>
</feature>
<proteinExistence type="predicted"/>
<comment type="caution">
    <text evidence="1">The sequence shown here is derived from an EMBL/GenBank/DDBJ whole genome shotgun (WGS) entry which is preliminary data.</text>
</comment>
<dbReference type="EMBL" id="BEZZ01153528">
    <property type="protein sequence ID" value="GCC45413.1"/>
    <property type="molecule type" value="Genomic_DNA"/>
</dbReference>